<keyword evidence="5 13" id="KW-0812">Transmembrane</keyword>
<keyword evidence="6" id="KW-0631">Potassium channel</keyword>
<dbReference type="AlphaFoldDB" id="A0A3D9ZVE4"/>
<evidence type="ECO:0000313" key="14">
    <source>
        <dbReference type="EMBL" id="REG01279.1"/>
    </source>
</evidence>
<dbReference type="Pfam" id="PF06736">
    <property type="entry name" value="TMEM175"/>
    <property type="match status" value="1"/>
</dbReference>
<keyword evidence="4" id="KW-0633">Potassium transport</keyword>
<evidence type="ECO:0000313" key="15">
    <source>
        <dbReference type="Proteomes" id="UP000256913"/>
    </source>
</evidence>
<evidence type="ECO:0000256" key="9">
    <source>
        <dbReference type="ARBA" id="ARBA00023065"/>
    </source>
</evidence>
<keyword evidence="10 13" id="KW-0472">Membrane</keyword>
<keyword evidence="8 13" id="KW-1133">Transmembrane helix</keyword>
<evidence type="ECO:0000256" key="7">
    <source>
        <dbReference type="ARBA" id="ARBA00022958"/>
    </source>
</evidence>
<feature type="transmembrane region" description="Helical" evidence="13">
    <location>
        <begin position="121"/>
        <end position="143"/>
    </location>
</feature>
<dbReference type="EMBL" id="QUMQ01000001">
    <property type="protein sequence ID" value="REG01279.1"/>
    <property type="molecule type" value="Genomic_DNA"/>
</dbReference>
<comment type="catalytic activity">
    <reaction evidence="12">
        <text>K(+)(in) = K(+)(out)</text>
        <dbReference type="Rhea" id="RHEA:29463"/>
        <dbReference type="ChEBI" id="CHEBI:29103"/>
    </reaction>
</comment>
<evidence type="ECO:0000256" key="4">
    <source>
        <dbReference type="ARBA" id="ARBA00022538"/>
    </source>
</evidence>
<dbReference type="PANTHER" id="PTHR31462">
    <property type="entry name" value="ENDOSOMAL/LYSOSOMAL POTASSIUM CHANNEL TMEM175"/>
    <property type="match status" value="1"/>
</dbReference>
<feature type="transmembrane region" description="Helical" evidence="13">
    <location>
        <begin position="20"/>
        <end position="39"/>
    </location>
</feature>
<evidence type="ECO:0000256" key="13">
    <source>
        <dbReference type="SAM" id="Phobius"/>
    </source>
</evidence>
<dbReference type="Proteomes" id="UP000256913">
    <property type="component" value="Unassembled WGS sequence"/>
</dbReference>
<protein>
    <submittedName>
        <fullName evidence="14">Putative membrane protein</fullName>
    </submittedName>
</protein>
<dbReference type="GO" id="GO:0005267">
    <property type="term" value="F:potassium channel activity"/>
    <property type="evidence" value="ECO:0007669"/>
    <property type="project" value="UniProtKB-KW"/>
</dbReference>
<evidence type="ECO:0000256" key="11">
    <source>
        <dbReference type="ARBA" id="ARBA00023303"/>
    </source>
</evidence>
<dbReference type="GO" id="GO:0016020">
    <property type="term" value="C:membrane"/>
    <property type="evidence" value="ECO:0007669"/>
    <property type="project" value="UniProtKB-SubCell"/>
</dbReference>
<keyword evidence="15" id="KW-1185">Reference proteome</keyword>
<evidence type="ECO:0000256" key="8">
    <source>
        <dbReference type="ARBA" id="ARBA00022989"/>
    </source>
</evidence>
<evidence type="ECO:0000256" key="12">
    <source>
        <dbReference type="ARBA" id="ARBA00034430"/>
    </source>
</evidence>
<comment type="subcellular location">
    <subcellularLocation>
        <location evidence="1">Membrane</location>
        <topology evidence="1">Multi-pass membrane protein</topology>
    </subcellularLocation>
</comment>
<name>A0A3D9ZVE4_9ACTN</name>
<reference evidence="14 15" key="1">
    <citation type="submission" date="2018-08" db="EMBL/GenBank/DDBJ databases">
        <title>Sequencing the genomes of 1000 actinobacteria strains.</title>
        <authorList>
            <person name="Klenk H.-P."/>
        </authorList>
    </citation>
    <scope>NUCLEOTIDE SEQUENCE [LARGE SCALE GENOMIC DNA]</scope>
    <source>
        <strain evidence="14 15">DSM 44099</strain>
    </source>
</reference>
<comment type="caution">
    <text evidence="14">The sequence shown here is derived from an EMBL/GenBank/DDBJ whole genome shotgun (WGS) entry which is preliminary data.</text>
</comment>
<dbReference type="RefSeq" id="WP_116073418.1">
    <property type="nucleotide sequence ID" value="NZ_BONB01000051.1"/>
</dbReference>
<keyword evidence="11" id="KW-0407">Ion channel</keyword>
<feature type="transmembrane region" description="Helical" evidence="13">
    <location>
        <begin position="59"/>
        <end position="78"/>
    </location>
</feature>
<keyword evidence="7" id="KW-0630">Potassium</keyword>
<evidence type="ECO:0000256" key="1">
    <source>
        <dbReference type="ARBA" id="ARBA00004141"/>
    </source>
</evidence>
<evidence type="ECO:0000256" key="10">
    <source>
        <dbReference type="ARBA" id="ARBA00023136"/>
    </source>
</evidence>
<comment type="similarity">
    <text evidence="2">Belongs to the TMEM175 family.</text>
</comment>
<dbReference type="PANTHER" id="PTHR31462:SF5">
    <property type="entry name" value="ENDOSOMAL_LYSOSOMAL PROTON CHANNEL TMEM175"/>
    <property type="match status" value="1"/>
</dbReference>
<evidence type="ECO:0000256" key="6">
    <source>
        <dbReference type="ARBA" id="ARBA00022826"/>
    </source>
</evidence>
<feature type="transmembrane region" description="Helical" evidence="13">
    <location>
        <begin position="164"/>
        <end position="197"/>
    </location>
</feature>
<proteinExistence type="inferred from homology"/>
<sequence length="207" mass="22632">MTRWFGSQQLPRVERDPARVVFFSDAVFAIAVTLLVLGIEPPADFGHLMEGLGRLWPSYLAYAISFLLIGQVWVNHHVMFEHIRSIDRRILFLNTLLLMVIAFLPFSAALLAGALDAREGLGVAVVFYGTTLWAAALLFNVLWAHARRGGLVDTGTLTDSGRAITIRFAIALVWIGVGIVLGVFVPVAGVAVIAAFIPAYYLPIRGE</sequence>
<organism evidence="14 15">
    <name type="scientific">Asanoa ferruginea</name>
    <dbReference type="NCBI Taxonomy" id="53367"/>
    <lineage>
        <taxon>Bacteria</taxon>
        <taxon>Bacillati</taxon>
        <taxon>Actinomycetota</taxon>
        <taxon>Actinomycetes</taxon>
        <taxon>Micromonosporales</taxon>
        <taxon>Micromonosporaceae</taxon>
        <taxon>Asanoa</taxon>
    </lineage>
</organism>
<keyword evidence="9" id="KW-0406">Ion transport</keyword>
<dbReference type="GO" id="GO:0015252">
    <property type="term" value="F:proton channel activity"/>
    <property type="evidence" value="ECO:0007669"/>
    <property type="project" value="InterPro"/>
</dbReference>
<gene>
    <name evidence="14" type="ORF">DFJ67_7359</name>
</gene>
<evidence type="ECO:0000256" key="3">
    <source>
        <dbReference type="ARBA" id="ARBA00022448"/>
    </source>
</evidence>
<dbReference type="OrthoDB" id="7626281at2"/>
<feature type="transmembrane region" description="Helical" evidence="13">
    <location>
        <begin position="90"/>
        <end position="115"/>
    </location>
</feature>
<keyword evidence="3" id="KW-0813">Transport</keyword>
<evidence type="ECO:0000256" key="5">
    <source>
        <dbReference type="ARBA" id="ARBA00022692"/>
    </source>
</evidence>
<dbReference type="InterPro" id="IPR010617">
    <property type="entry name" value="TMEM175-like"/>
</dbReference>
<accession>A0A3D9ZVE4</accession>
<evidence type="ECO:0000256" key="2">
    <source>
        <dbReference type="ARBA" id="ARBA00006920"/>
    </source>
</evidence>